<sequence length="368" mass="40471">MIQGHSSARASETEDIDLLELLLLLWDQKLLIVAITVLLGAVALGYAYLSPRVYEAKASVLPPRLSEISAYNLGRVEAGLEEFKVADVYAVFTRNLNSQALRQRFFDEVYLPAQGAEGAAVSRDALWARFSQTLVVSNPQPKARPDYYEVTGRLDDPQRVADWVNRYIAMASEYSTLTMQQNVLSEINTRVQAIQNRIDVLRASARTQREDQMTRLREAMVIAEAAGIQAPIIAPTAVTVRLMKNSETIRADDGQLYMRGAKAIKAELEVLSQRKSDDPFIGELYGLQTQLAFLKSIDVEPDNVAVFTLDRVAEAPEQPANLRKSLIVMIGVGVGGVLGVFAALILGLVRRRLLESRQASHSASAGGA</sequence>
<evidence type="ECO:0000313" key="8">
    <source>
        <dbReference type="EMBL" id="MDH0140990.1"/>
    </source>
</evidence>
<feature type="transmembrane region" description="Helical" evidence="6">
    <location>
        <begin position="30"/>
        <end position="49"/>
    </location>
</feature>
<organism evidence="8 9">
    <name type="scientific">Aquipseudomonas alcaligenes</name>
    <name type="common">Pseudomonas alcaligenes</name>
    <dbReference type="NCBI Taxonomy" id="43263"/>
    <lineage>
        <taxon>Bacteria</taxon>
        <taxon>Pseudomonadati</taxon>
        <taxon>Pseudomonadota</taxon>
        <taxon>Gammaproteobacteria</taxon>
        <taxon>Pseudomonadales</taxon>
        <taxon>Pseudomonadaceae</taxon>
        <taxon>Aquipseudomonas</taxon>
    </lineage>
</organism>
<keyword evidence="2" id="KW-1003">Cell membrane</keyword>
<proteinExistence type="predicted"/>
<gene>
    <name evidence="8" type="ORF">N7380_01570</name>
</gene>
<keyword evidence="4 6" id="KW-1133">Transmembrane helix</keyword>
<evidence type="ECO:0000259" key="7">
    <source>
        <dbReference type="Pfam" id="PF02706"/>
    </source>
</evidence>
<dbReference type="GO" id="GO:0005886">
    <property type="term" value="C:plasma membrane"/>
    <property type="evidence" value="ECO:0007669"/>
    <property type="project" value="UniProtKB-SubCell"/>
</dbReference>
<evidence type="ECO:0000256" key="2">
    <source>
        <dbReference type="ARBA" id="ARBA00022475"/>
    </source>
</evidence>
<dbReference type="AlphaFoldDB" id="A0AB73HUR7"/>
<evidence type="ECO:0000256" key="3">
    <source>
        <dbReference type="ARBA" id="ARBA00022692"/>
    </source>
</evidence>
<accession>A0AB73HUR7</accession>
<dbReference type="RefSeq" id="WP_279999394.1">
    <property type="nucleotide sequence ID" value="NZ_JAODZF010000001.1"/>
</dbReference>
<dbReference type="InterPro" id="IPR003856">
    <property type="entry name" value="LPS_length_determ_N"/>
</dbReference>
<comment type="caution">
    <text evidence="8">The sequence shown here is derived from an EMBL/GenBank/DDBJ whole genome shotgun (WGS) entry which is preliminary data.</text>
</comment>
<dbReference type="PANTHER" id="PTHR32309">
    <property type="entry name" value="TYROSINE-PROTEIN KINASE"/>
    <property type="match status" value="1"/>
</dbReference>
<feature type="domain" description="Polysaccharide chain length determinant N-terminal" evidence="7">
    <location>
        <begin position="14"/>
        <end position="108"/>
    </location>
</feature>
<reference evidence="8" key="1">
    <citation type="submission" date="2022-09" db="EMBL/GenBank/DDBJ databases">
        <title>Intensive care unit water sources are persistently colonized with multi-drug resistant bacteria and are the site of extensive horizontal gene transfer of antibiotic resistance genes.</title>
        <authorList>
            <person name="Diorio-Toth L."/>
        </authorList>
    </citation>
    <scope>NUCLEOTIDE SEQUENCE</scope>
    <source>
        <strain evidence="8">GD04146</strain>
    </source>
</reference>
<dbReference type="Gene3D" id="3.30.1890.10">
    <property type="entry name" value="FepE-like"/>
    <property type="match status" value="1"/>
</dbReference>
<dbReference type="GO" id="GO:0004713">
    <property type="term" value="F:protein tyrosine kinase activity"/>
    <property type="evidence" value="ECO:0007669"/>
    <property type="project" value="TreeGrafter"/>
</dbReference>
<evidence type="ECO:0000256" key="6">
    <source>
        <dbReference type="SAM" id="Phobius"/>
    </source>
</evidence>
<dbReference type="InterPro" id="IPR050445">
    <property type="entry name" value="Bact_polysacc_biosynth/exp"/>
</dbReference>
<name>A0AB73HUR7_AQUAC</name>
<keyword evidence="5 6" id="KW-0472">Membrane</keyword>
<dbReference type="EMBL" id="JAODZF010000001">
    <property type="protein sequence ID" value="MDH0140990.1"/>
    <property type="molecule type" value="Genomic_DNA"/>
</dbReference>
<comment type="subcellular location">
    <subcellularLocation>
        <location evidence="1">Cell membrane</location>
        <topology evidence="1">Multi-pass membrane protein</topology>
    </subcellularLocation>
</comment>
<evidence type="ECO:0000313" key="9">
    <source>
        <dbReference type="Proteomes" id="UP001158058"/>
    </source>
</evidence>
<evidence type="ECO:0000256" key="5">
    <source>
        <dbReference type="ARBA" id="ARBA00023136"/>
    </source>
</evidence>
<keyword evidence="3 6" id="KW-0812">Transmembrane</keyword>
<protein>
    <submittedName>
        <fullName evidence="8">Wzz/FepE/Etk N-terminal domain-containing protein</fullName>
    </submittedName>
</protein>
<dbReference type="Pfam" id="PF02706">
    <property type="entry name" value="Wzz"/>
    <property type="match status" value="1"/>
</dbReference>
<feature type="transmembrane region" description="Helical" evidence="6">
    <location>
        <begin position="326"/>
        <end position="349"/>
    </location>
</feature>
<dbReference type="PANTHER" id="PTHR32309:SF13">
    <property type="entry name" value="FERRIC ENTEROBACTIN TRANSPORT PROTEIN FEPE"/>
    <property type="match status" value="1"/>
</dbReference>
<evidence type="ECO:0000256" key="1">
    <source>
        <dbReference type="ARBA" id="ARBA00004651"/>
    </source>
</evidence>
<dbReference type="SUPFAM" id="SSF160355">
    <property type="entry name" value="Bacterial polysaccharide co-polymerase-like"/>
    <property type="match status" value="1"/>
</dbReference>
<evidence type="ECO:0000256" key="4">
    <source>
        <dbReference type="ARBA" id="ARBA00022989"/>
    </source>
</evidence>
<dbReference type="Proteomes" id="UP001158058">
    <property type="component" value="Unassembled WGS sequence"/>
</dbReference>